<organism evidence="2 3">
    <name type="scientific">Streptomyces endophyticus</name>
    <dbReference type="NCBI Taxonomy" id="714166"/>
    <lineage>
        <taxon>Bacteria</taxon>
        <taxon>Bacillati</taxon>
        <taxon>Actinomycetota</taxon>
        <taxon>Actinomycetes</taxon>
        <taxon>Kitasatosporales</taxon>
        <taxon>Streptomycetaceae</taxon>
        <taxon>Streptomyces</taxon>
    </lineage>
</organism>
<feature type="domain" description="DUF4935" evidence="1">
    <location>
        <begin position="19"/>
        <end position="177"/>
    </location>
</feature>
<accession>A0ABU6FF05</accession>
<evidence type="ECO:0000313" key="3">
    <source>
        <dbReference type="Proteomes" id="UP001354931"/>
    </source>
</evidence>
<name>A0ABU6FF05_9ACTN</name>
<reference evidence="2 3" key="1">
    <citation type="submission" date="2022-10" db="EMBL/GenBank/DDBJ databases">
        <authorList>
            <person name="Xie J."/>
            <person name="Shen N."/>
        </authorList>
    </citation>
    <scope>NUCLEOTIDE SEQUENCE [LARGE SCALE GENOMIC DNA]</scope>
    <source>
        <strain evidence="2 3">YIM65594</strain>
    </source>
</reference>
<dbReference type="Proteomes" id="UP001354931">
    <property type="component" value="Unassembled WGS sequence"/>
</dbReference>
<dbReference type="EMBL" id="JAOZYC010000166">
    <property type="protein sequence ID" value="MEB8342569.1"/>
    <property type="molecule type" value="Genomic_DNA"/>
</dbReference>
<comment type="caution">
    <text evidence="2">The sequence shown here is derived from an EMBL/GenBank/DDBJ whole genome shotgun (WGS) entry which is preliminary data.</text>
</comment>
<evidence type="ECO:0000259" key="1">
    <source>
        <dbReference type="Pfam" id="PF16289"/>
    </source>
</evidence>
<evidence type="ECO:0000313" key="2">
    <source>
        <dbReference type="EMBL" id="MEB8342569.1"/>
    </source>
</evidence>
<proteinExistence type="predicted"/>
<dbReference type="Pfam" id="PF16289">
    <property type="entry name" value="PIN_12"/>
    <property type="match status" value="1"/>
</dbReference>
<dbReference type="RefSeq" id="WP_326022106.1">
    <property type="nucleotide sequence ID" value="NZ_JAOZYC010000166.1"/>
</dbReference>
<keyword evidence="3" id="KW-1185">Reference proteome</keyword>
<dbReference type="InterPro" id="IPR032557">
    <property type="entry name" value="DUF4935"/>
</dbReference>
<sequence>MTETLCDPNPDQTEVQVVIILDACTIRALGLKDSSVDFLRALRAVGERVAIPWMVAEELLAQRVSLHEDAHAAASAALKGFARHTPWNPRTHLDDADSDRVREYWRAVYDTVVETLPPSPTAMRDALYREANALPPCRQGKAKKGARDALIWLTAVEFARENQGETVYFVSDNTTDFGNGSTYDSPMDRDVVDLGDRFVHLTTLDEVLERFTKPAKTDESLATEILRSPTVCNEIAHLAERTLGRDGRTFPCTTLGREVGQETAVMPGVGWLTVRTSLRSAEKIQAYRIGDNEWYTAIARWRISGMAYFGEDEFSAGSAGASWTTSVLFTPNASRPRLTILRHDLPLPLPTKEFASLELTHAVTSLTPLAEAVMKLGPALERLARLPRGYDGALAKQARRGELEQRLAAELAKERDSE</sequence>
<protein>
    <submittedName>
        <fullName evidence="2">PIN domain-containing protein</fullName>
    </submittedName>
</protein>
<gene>
    <name evidence="2" type="ORF">OKJ99_34250</name>
</gene>